<proteinExistence type="predicted"/>
<organism evidence="1 2">
    <name type="scientific">Gelidibacter gilvus</name>
    <dbReference type="NCBI Taxonomy" id="59602"/>
    <lineage>
        <taxon>Bacteria</taxon>
        <taxon>Pseudomonadati</taxon>
        <taxon>Bacteroidota</taxon>
        <taxon>Flavobacteriia</taxon>
        <taxon>Flavobacteriales</taxon>
        <taxon>Flavobacteriaceae</taxon>
        <taxon>Gelidibacter</taxon>
    </lineage>
</organism>
<protein>
    <submittedName>
        <fullName evidence="1">Acyl-CoA thioesterase</fullName>
    </submittedName>
</protein>
<reference evidence="1 2" key="1">
    <citation type="submission" date="2019-01" db="EMBL/GenBank/DDBJ databases">
        <title>Genome sequence of the Antarctic species Gelidibacter gilvus ACAM 158(T).</title>
        <authorList>
            <person name="Bowman J.P."/>
        </authorList>
    </citation>
    <scope>NUCLEOTIDE SEQUENCE [LARGE SCALE GENOMIC DNA]</scope>
    <source>
        <strain evidence="1 2">IC158</strain>
    </source>
</reference>
<dbReference type="RefSeq" id="WP_129017177.1">
    <property type="nucleotide sequence ID" value="NZ_SDDZ01000004.1"/>
</dbReference>
<gene>
    <name evidence="1" type="ORF">ESZ48_09505</name>
</gene>
<dbReference type="Gene3D" id="3.10.129.10">
    <property type="entry name" value="Hotdog Thioesterase"/>
    <property type="match status" value="1"/>
</dbReference>
<evidence type="ECO:0000313" key="2">
    <source>
        <dbReference type="Proteomes" id="UP000289792"/>
    </source>
</evidence>
<dbReference type="Proteomes" id="UP000289792">
    <property type="component" value="Unassembled WGS sequence"/>
</dbReference>
<dbReference type="GO" id="GO:0047617">
    <property type="term" value="F:fatty acyl-CoA hydrolase activity"/>
    <property type="evidence" value="ECO:0007669"/>
    <property type="project" value="TreeGrafter"/>
</dbReference>
<name>A0A4Q0XH56_9FLAO</name>
<sequence length="145" mass="17051">MKQELTITDFKVQTTIVVQWGEMDAFHHVNNVNYVRWGETARIDYFRALGFIITQDPKNMRYAPTLGFQSVKYISPVLYPDTIFIGTRTEEIKEDRFVLKSYFFSTEQNRLVAIKTHEVIIVDYNKQQKIALPKAIIEDINQLEN</sequence>
<dbReference type="EMBL" id="SDDZ01000004">
    <property type="protein sequence ID" value="RXJ50207.1"/>
    <property type="molecule type" value="Genomic_DNA"/>
</dbReference>
<keyword evidence="2" id="KW-1185">Reference proteome</keyword>
<dbReference type="InterPro" id="IPR050563">
    <property type="entry name" value="4-hydroxybenzoyl-CoA_TE"/>
</dbReference>
<evidence type="ECO:0000313" key="1">
    <source>
        <dbReference type="EMBL" id="RXJ50207.1"/>
    </source>
</evidence>
<dbReference type="PANTHER" id="PTHR31793">
    <property type="entry name" value="4-HYDROXYBENZOYL-COA THIOESTERASE FAMILY MEMBER"/>
    <property type="match status" value="1"/>
</dbReference>
<comment type="caution">
    <text evidence="1">The sequence shown here is derived from an EMBL/GenBank/DDBJ whole genome shotgun (WGS) entry which is preliminary data.</text>
</comment>
<dbReference type="AlphaFoldDB" id="A0A4Q0XH56"/>
<dbReference type="CDD" id="cd00586">
    <property type="entry name" value="4HBT"/>
    <property type="match status" value="1"/>
</dbReference>
<dbReference type="OrthoDB" id="9799036at2"/>
<dbReference type="PANTHER" id="PTHR31793:SF39">
    <property type="entry name" value="THIOESTERASE_THIOL ESTER DEHYDRASE-ISOMERASE"/>
    <property type="match status" value="1"/>
</dbReference>
<dbReference type="SUPFAM" id="SSF54637">
    <property type="entry name" value="Thioesterase/thiol ester dehydrase-isomerase"/>
    <property type="match status" value="1"/>
</dbReference>
<dbReference type="InterPro" id="IPR029069">
    <property type="entry name" value="HotDog_dom_sf"/>
</dbReference>
<accession>A0A4Q0XH56</accession>
<dbReference type="Pfam" id="PF13279">
    <property type="entry name" value="4HBT_2"/>
    <property type="match status" value="1"/>
</dbReference>